<dbReference type="InterPro" id="IPR024463">
    <property type="entry name" value="Transposase_TnpC_homeodom"/>
</dbReference>
<accession>A0A6M8HXA0</accession>
<evidence type="ECO:0000313" key="3">
    <source>
        <dbReference type="EMBL" id="QKE92886.1"/>
    </source>
</evidence>
<evidence type="ECO:0000313" key="4">
    <source>
        <dbReference type="Proteomes" id="UP000500767"/>
    </source>
</evidence>
<keyword evidence="3" id="KW-0614">Plasmid</keyword>
<dbReference type="KEGG" id="lck:HN018_21905"/>
<feature type="region of interest" description="Disordered" evidence="1">
    <location>
        <begin position="52"/>
        <end position="84"/>
    </location>
</feature>
<organism evidence="3 4">
    <name type="scientific">Lichenicola cladoniae</name>
    <dbReference type="NCBI Taxonomy" id="1484109"/>
    <lineage>
        <taxon>Bacteria</taxon>
        <taxon>Pseudomonadati</taxon>
        <taxon>Pseudomonadota</taxon>
        <taxon>Alphaproteobacteria</taxon>
        <taxon>Acetobacterales</taxon>
        <taxon>Acetobacteraceae</taxon>
        <taxon>Lichenicola</taxon>
    </lineage>
</organism>
<protein>
    <recommendedName>
        <fullName evidence="2">Transposase TnpC homeodomain domain-containing protein</fullName>
    </recommendedName>
</protein>
<evidence type="ECO:0000256" key="1">
    <source>
        <dbReference type="SAM" id="MobiDB-lite"/>
    </source>
</evidence>
<dbReference type="EMBL" id="CP053709">
    <property type="protein sequence ID" value="QKE92886.1"/>
    <property type="molecule type" value="Genomic_DNA"/>
</dbReference>
<geneLocation type="plasmid" evidence="3 4">
    <name>unnamed1</name>
</geneLocation>
<name>A0A6M8HXA0_9PROT</name>
<feature type="domain" description="Transposase TnpC homeodomain" evidence="2">
    <location>
        <begin position="26"/>
        <end position="91"/>
    </location>
</feature>
<sequence length="110" mass="12025">MRLPQWQPLRQLRCCTSRSSATGVVQRDRFGSTSERSRRLLDQLELQLEKLEGNAAEADVEPAPPGDLRPGSSRTKPVCGPLPAHLPRERVVVPGPTVCPCCSGRLVKLG</sequence>
<proteinExistence type="predicted"/>
<evidence type="ECO:0000259" key="2">
    <source>
        <dbReference type="Pfam" id="PF13007"/>
    </source>
</evidence>
<dbReference type="Proteomes" id="UP000500767">
    <property type="component" value="Plasmid unnamed1"/>
</dbReference>
<reference evidence="3 4" key="1">
    <citation type="journal article" date="2014" name="World J. Microbiol. Biotechnol.">
        <title>Biodiversity and physiological characteristics of Antarctic and Arctic lichens-associated bacteria.</title>
        <authorList>
            <person name="Lee Y.M."/>
            <person name="Kim E.H."/>
            <person name="Lee H.K."/>
            <person name="Hong S.G."/>
        </authorList>
    </citation>
    <scope>NUCLEOTIDE SEQUENCE [LARGE SCALE GENOMIC DNA]</scope>
    <source>
        <strain evidence="3 4">PAMC 26569</strain>
        <plasmid evidence="3">unnamed1</plasmid>
    </source>
</reference>
<gene>
    <name evidence="3" type="ORF">HN018_21905</name>
</gene>
<dbReference type="Pfam" id="PF13007">
    <property type="entry name" value="LZ_Tnp_IS66"/>
    <property type="match status" value="1"/>
</dbReference>
<keyword evidence="4" id="KW-1185">Reference proteome</keyword>
<dbReference type="AlphaFoldDB" id="A0A6M8HXA0"/>